<evidence type="ECO:0000256" key="2">
    <source>
        <dbReference type="ARBA" id="ARBA00007707"/>
    </source>
</evidence>
<dbReference type="InterPro" id="IPR025877">
    <property type="entry name" value="MobA-like_NTP_Trfase"/>
</dbReference>
<evidence type="ECO:0000256" key="5">
    <source>
        <dbReference type="ARBA" id="ARBA00022679"/>
    </source>
</evidence>
<evidence type="ECO:0000256" key="12">
    <source>
        <dbReference type="ARBA" id="ARBA00023268"/>
    </source>
</evidence>
<evidence type="ECO:0000256" key="4">
    <source>
        <dbReference type="ARBA" id="ARBA00022490"/>
    </source>
</evidence>
<dbReference type="KEGG" id="hco:LOKO_02298"/>
<evidence type="ECO:0000256" key="1">
    <source>
        <dbReference type="ARBA" id="ARBA00004496"/>
    </source>
</evidence>
<dbReference type="InterPro" id="IPR005882">
    <property type="entry name" value="Bifunctional_GlmU"/>
</dbReference>
<dbReference type="EC" id="2.3.1.157" evidence="18"/>
<dbReference type="PATRIC" id="fig|507626.3.peg.2289"/>
<dbReference type="RefSeq" id="WP_066449109.1">
    <property type="nucleotide sequence ID" value="NZ_CP014226.1"/>
</dbReference>
<feature type="binding site" evidence="18">
    <location>
        <position position="151"/>
    </location>
    <ligand>
        <name>UDP-N-acetyl-alpha-D-glucosamine</name>
        <dbReference type="ChEBI" id="CHEBI:57705"/>
    </ligand>
</feature>
<dbReference type="CDD" id="cd02540">
    <property type="entry name" value="GT2_GlmU_N_bac"/>
    <property type="match status" value="1"/>
</dbReference>
<keyword evidence="13 18" id="KW-0012">Acyltransferase</keyword>
<dbReference type="GO" id="GO:0000902">
    <property type="term" value="P:cell morphogenesis"/>
    <property type="evidence" value="ECO:0007669"/>
    <property type="project" value="UniProtKB-UniRule"/>
</dbReference>
<dbReference type="EC" id="2.7.7.23" evidence="18"/>
<feature type="binding site" evidence="18">
    <location>
        <position position="330"/>
    </location>
    <ligand>
        <name>UDP-N-acetyl-alpha-D-glucosamine</name>
        <dbReference type="ChEBI" id="CHEBI:57705"/>
    </ligand>
</feature>
<dbReference type="GO" id="GO:0005737">
    <property type="term" value="C:cytoplasm"/>
    <property type="evidence" value="ECO:0007669"/>
    <property type="project" value="UniProtKB-SubCell"/>
</dbReference>
<comment type="function">
    <text evidence="17 18">Catalyzes the last two sequential reactions in the de novo biosynthetic pathway for UDP-N-acetylglucosamine (UDP-GlcNAc). The C-terminal domain catalyzes the transfer of acetyl group from acetyl coenzyme A to glucosamine-1-phosphate (GlcN-1-P) to produce N-acetylglucosamine-1-phosphate (GlcNAc-1-P), which is converted into UDP-GlcNAc by the transfer of uridine 5-monophosphate (from uridine 5-triphosphate), a reaction catalyzed by the N-terminal domain.</text>
</comment>
<evidence type="ECO:0000256" key="13">
    <source>
        <dbReference type="ARBA" id="ARBA00023315"/>
    </source>
</evidence>
<comment type="subunit">
    <text evidence="18">Homotrimer.</text>
</comment>
<feature type="binding site" evidence="18">
    <location>
        <position position="374"/>
    </location>
    <ligand>
        <name>UDP-N-acetyl-alpha-D-glucosamine</name>
        <dbReference type="ChEBI" id="CHEBI:57705"/>
    </ligand>
</feature>
<comment type="similarity">
    <text evidence="2 18">In the C-terminal section; belongs to the transferase hexapeptide repeat family.</text>
</comment>
<comment type="catalytic activity">
    <reaction evidence="15 18">
        <text>alpha-D-glucosamine 1-phosphate + acetyl-CoA = N-acetyl-alpha-D-glucosamine 1-phosphate + CoA + H(+)</text>
        <dbReference type="Rhea" id="RHEA:13725"/>
        <dbReference type="ChEBI" id="CHEBI:15378"/>
        <dbReference type="ChEBI" id="CHEBI:57287"/>
        <dbReference type="ChEBI" id="CHEBI:57288"/>
        <dbReference type="ChEBI" id="CHEBI:57776"/>
        <dbReference type="ChEBI" id="CHEBI:58516"/>
        <dbReference type="EC" id="2.3.1.157"/>
    </reaction>
</comment>
<feature type="binding site" evidence="18">
    <location>
        <begin position="78"/>
        <end position="79"/>
    </location>
    <ligand>
        <name>UDP-N-acetyl-alpha-D-glucosamine</name>
        <dbReference type="ChEBI" id="CHEBI:57705"/>
    </ligand>
</feature>
<dbReference type="PANTHER" id="PTHR43584:SF3">
    <property type="entry name" value="BIFUNCTIONAL PROTEIN GLMU"/>
    <property type="match status" value="1"/>
</dbReference>
<feature type="binding site" evidence="18">
    <location>
        <position position="420"/>
    </location>
    <ligand>
        <name>acetyl-CoA</name>
        <dbReference type="ChEBI" id="CHEBI:57288"/>
    </ligand>
</feature>
<organism evidence="21 22">
    <name type="scientific">Halomonas chromatireducens</name>
    <dbReference type="NCBI Taxonomy" id="507626"/>
    <lineage>
        <taxon>Bacteria</taxon>
        <taxon>Pseudomonadati</taxon>
        <taxon>Pseudomonadota</taxon>
        <taxon>Gammaproteobacteria</taxon>
        <taxon>Oceanospirillales</taxon>
        <taxon>Halomonadaceae</taxon>
        <taxon>Halomonas</taxon>
    </lineage>
</organism>
<dbReference type="GO" id="GO:0006048">
    <property type="term" value="P:UDP-N-acetylglucosamine biosynthetic process"/>
    <property type="evidence" value="ECO:0007669"/>
    <property type="project" value="UniProtKB-UniPathway"/>
</dbReference>
<evidence type="ECO:0000313" key="21">
    <source>
        <dbReference type="EMBL" id="AMD01358.1"/>
    </source>
</evidence>
<feature type="binding site" evidence="18">
    <location>
        <begin position="99"/>
        <end position="101"/>
    </location>
    <ligand>
        <name>UDP-N-acetyl-alpha-D-glucosamine</name>
        <dbReference type="ChEBI" id="CHEBI:57705"/>
    </ligand>
</feature>
<feature type="domain" description="MobA-like NTP transferase" evidence="19">
    <location>
        <begin position="5"/>
        <end position="123"/>
    </location>
</feature>
<feature type="binding site" evidence="18">
    <location>
        <position position="348"/>
    </location>
    <ligand>
        <name>UDP-N-acetyl-alpha-D-glucosamine</name>
        <dbReference type="ChEBI" id="CHEBI:57705"/>
    </ligand>
</feature>
<feature type="binding site" evidence="18">
    <location>
        <position position="437"/>
    </location>
    <ligand>
        <name>acetyl-CoA</name>
        <dbReference type="ChEBI" id="CHEBI:57288"/>
    </ligand>
</feature>
<evidence type="ECO:0000256" key="8">
    <source>
        <dbReference type="ARBA" id="ARBA00022737"/>
    </source>
</evidence>
<dbReference type="InterPro" id="IPR001451">
    <property type="entry name" value="Hexapep"/>
</dbReference>
<evidence type="ECO:0000256" key="15">
    <source>
        <dbReference type="ARBA" id="ARBA00048247"/>
    </source>
</evidence>
<dbReference type="PROSITE" id="PS00101">
    <property type="entry name" value="HEXAPEP_TRANSFERASES"/>
    <property type="match status" value="1"/>
</dbReference>
<feature type="binding site" evidence="18">
    <location>
        <position position="136"/>
    </location>
    <ligand>
        <name>UDP-N-acetyl-alpha-D-glucosamine</name>
        <dbReference type="ChEBI" id="CHEBI:57705"/>
    </ligand>
</feature>
<name>A0A109UM03_9GAMM</name>
<accession>A0A109UM03</accession>
<dbReference type="HAMAP" id="MF_01631">
    <property type="entry name" value="GlmU"/>
    <property type="match status" value="1"/>
</dbReference>
<feature type="binding site" evidence="18">
    <location>
        <position position="73"/>
    </location>
    <ligand>
        <name>UDP-N-acetyl-alpha-D-glucosamine</name>
        <dbReference type="ChEBI" id="CHEBI:57705"/>
    </ligand>
</feature>
<feature type="domain" description="Mannose-1-phosphate guanyltransferase C-terminal" evidence="20">
    <location>
        <begin position="261"/>
        <end position="342"/>
    </location>
</feature>
<feature type="region of interest" description="N-acetyltransferase" evidence="18">
    <location>
        <begin position="248"/>
        <end position="455"/>
    </location>
</feature>
<dbReference type="GO" id="GO:0016020">
    <property type="term" value="C:membrane"/>
    <property type="evidence" value="ECO:0007669"/>
    <property type="project" value="GOC"/>
</dbReference>
<dbReference type="UniPathway" id="UPA00973"/>
<feature type="binding site" evidence="18">
    <location>
        <position position="166"/>
    </location>
    <ligand>
        <name>UDP-N-acetyl-alpha-D-glucosamine</name>
        <dbReference type="ChEBI" id="CHEBI:57705"/>
    </ligand>
</feature>
<dbReference type="GO" id="GO:0009245">
    <property type="term" value="P:lipid A biosynthetic process"/>
    <property type="evidence" value="ECO:0007669"/>
    <property type="project" value="UniProtKB-UniRule"/>
</dbReference>
<evidence type="ECO:0000256" key="6">
    <source>
        <dbReference type="ARBA" id="ARBA00022695"/>
    </source>
</evidence>
<evidence type="ECO:0000259" key="20">
    <source>
        <dbReference type="Pfam" id="PF25087"/>
    </source>
</evidence>
<dbReference type="GO" id="GO:0000287">
    <property type="term" value="F:magnesium ion binding"/>
    <property type="evidence" value="ECO:0007669"/>
    <property type="project" value="UniProtKB-UniRule"/>
</dbReference>
<feature type="region of interest" description="Pyrophosphorylase" evidence="18">
    <location>
        <begin position="1"/>
        <end position="226"/>
    </location>
</feature>
<feature type="binding site" evidence="18">
    <location>
        <begin position="383"/>
        <end position="384"/>
    </location>
    <ligand>
        <name>acetyl-CoA</name>
        <dbReference type="ChEBI" id="CHEBI:57288"/>
    </ligand>
</feature>
<evidence type="ECO:0000256" key="9">
    <source>
        <dbReference type="ARBA" id="ARBA00022842"/>
    </source>
</evidence>
<dbReference type="EMBL" id="CP014226">
    <property type="protein sequence ID" value="AMD01358.1"/>
    <property type="molecule type" value="Genomic_DNA"/>
</dbReference>
<dbReference type="Proteomes" id="UP000063387">
    <property type="component" value="Chromosome"/>
</dbReference>
<evidence type="ECO:0000256" key="10">
    <source>
        <dbReference type="ARBA" id="ARBA00022960"/>
    </source>
</evidence>
<dbReference type="NCBIfam" id="TIGR01173">
    <property type="entry name" value="glmU"/>
    <property type="match status" value="1"/>
</dbReference>
<comment type="pathway">
    <text evidence="18">Bacterial outer membrane biogenesis; LPS lipid A biosynthesis.</text>
</comment>
<feature type="binding site" evidence="18">
    <location>
        <position position="224"/>
    </location>
    <ligand>
        <name>UDP-N-acetyl-alpha-D-glucosamine</name>
        <dbReference type="ChEBI" id="CHEBI:57705"/>
    </ligand>
</feature>
<dbReference type="InterPro" id="IPR056729">
    <property type="entry name" value="GMPPB_C"/>
</dbReference>
<evidence type="ECO:0000256" key="16">
    <source>
        <dbReference type="ARBA" id="ARBA00048493"/>
    </source>
</evidence>
<evidence type="ECO:0000256" key="3">
    <source>
        <dbReference type="ARBA" id="ARBA00007947"/>
    </source>
</evidence>
<feature type="active site" description="Proton acceptor" evidence="18">
    <location>
        <position position="360"/>
    </location>
</feature>
<feature type="binding site" evidence="18">
    <location>
        <position position="363"/>
    </location>
    <ligand>
        <name>UDP-N-acetyl-alpha-D-glucosamine</name>
        <dbReference type="ChEBI" id="CHEBI:57705"/>
    </ligand>
</feature>
<comment type="cofactor">
    <cofactor evidence="18">
        <name>Mg(2+)</name>
        <dbReference type="ChEBI" id="CHEBI:18420"/>
    </cofactor>
    <text evidence="18">Binds 1 Mg(2+) ion per subunit.</text>
</comment>
<feature type="binding site" evidence="18">
    <location>
        <position position="22"/>
    </location>
    <ligand>
        <name>UDP-N-acetyl-alpha-D-glucosamine</name>
        <dbReference type="ChEBI" id="CHEBI:57705"/>
    </ligand>
</feature>
<reference evidence="21 22" key="2">
    <citation type="submission" date="2016-02" db="EMBL/GenBank/DDBJ databases">
        <authorList>
            <person name="Wen L."/>
            <person name="He K."/>
            <person name="Yang H."/>
        </authorList>
    </citation>
    <scope>NUCLEOTIDE SEQUENCE [LARGE SCALE GENOMIC DNA]</scope>
    <source>
        <strain evidence="21 22">AGD 8-3</strain>
    </source>
</reference>
<keyword evidence="7 18" id="KW-0479">Metal-binding</keyword>
<dbReference type="GO" id="GO:0008360">
    <property type="term" value="P:regulation of cell shape"/>
    <property type="evidence" value="ECO:0007669"/>
    <property type="project" value="UniProtKB-KW"/>
</dbReference>
<keyword evidence="9 18" id="KW-0460">Magnesium</keyword>
<dbReference type="PANTHER" id="PTHR43584">
    <property type="entry name" value="NUCLEOTIDYL TRANSFERASE"/>
    <property type="match status" value="1"/>
</dbReference>
<dbReference type="Pfam" id="PF25087">
    <property type="entry name" value="GMPPB_C"/>
    <property type="match status" value="1"/>
</dbReference>
<dbReference type="InterPro" id="IPR029044">
    <property type="entry name" value="Nucleotide-diphossugar_trans"/>
</dbReference>
<dbReference type="InterPro" id="IPR018357">
    <property type="entry name" value="Hexapep_transf_CS"/>
</dbReference>
<dbReference type="GO" id="GO:0003977">
    <property type="term" value="F:UDP-N-acetylglucosamine diphosphorylase activity"/>
    <property type="evidence" value="ECO:0007669"/>
    <property type="project" value="UniProtKB-UniRule"/>
</dbReference>
<dbReference type="InterPro" id="IPR011004">
    <property type="entry name" value="Trimer_LpxA-like_sf"/>
</dbReference>
<evidence type="ECO:0000256" key="14">
    <source>
        <dbReference type="ARBA" id="ARBA00023316"/>
    </source>
</evidence>
<keyword evidence="8 18" id="KW-0677">Repeat</keyword>
<keyword evidence="11 18" id="KW-0573">Peptidoglycan synthesis</keyword>
<dbReference type="OrthoDB" id="9775031at2"/>
<feature type="binding site" evidence="18">
    <location>
        <position position="402"/>
    </location>
    <ligand>
        <name>acetyl-CoA</name>
        <dbReference type="ChEBI" id="CHEBI:57288"/>
    </ligand>
</feature>
<feature type="binding site" evidence="18">
    <location>
        <position position="101"/>
    </location>
    <ligand>
        <name>Mg(2+)</name>
        <dbReference type="ChEBI" id="CHEBI:18420"/>
    </ligand>
</feature>
<keyword evidence="14 18" id="KW-0961">Cell wall biogenesis/degradation</keyword>
<keyword evidence="10 18" id="KW-0133">Cell shape</keyword>
<evidence type="ECO:0000256" key="11">
    <source>
        <dbReference type="ARBA" id="ARBA00022984"/>
    </source>
</evidence>
<evidence type="ECO:0000256" key="7">
    <source>
        <dbReference type="ARBA" id="ARBA00022723"/>
    </source>
</evidence>
<keyword evidence="5 18" id="KW-0808">Transferase</keyword>
<keyword evidence="12 18" id="KW-0511">Multifunctional enzyme</keyword>
<dbReference type="Pfam" id="PF00132">
    <property type="entry name" value="Hexapep"/>
    <property type="match status" value="1"/>
</dbReference>
<evidence type="ECO:0000259" key="19">
    <source>
        <dbReference type="Pfam" id="PF12804"/>
    </source>
</evidence>
<dbReference type="GO" id="GO:0009252">
    <property type="term" value="P:peptidoglycan biosynthetic process"/>
    <property type="evidence" value="ECO:0007669"/>
    <property type="project" value="UniProtKB-UniRule"/>
</dbReference>
<evidence type="ECO:0000256" key="17">
    <source>
        <dbReference type="ARBA" id="ARBA00049628"/>
    </source>
</evidence>
<keyword evidence="6 18" id="KW-0548">Nucleotidyltransferase</keyword>
<dbReference type="InterPro" id="IPR050065">
    <property type="entry name" value="GlmU-like"/>
</dbReference>
<dbReference type="Pfam" id="PF12804">
    <property type="entry name" value="NTP_transf_3"/>
    <property type="match status" value="1"/>
</dbReference>
<dbReference type="CDD" id="cd03353">
    <property type="entry name" value="LbH_GlmU_C"/>
    <property type="match status" value="1"/>
</dbReference>
<dbReference type="GO" id="GO:0071555">
    <property type="term" value="P:cell wall organization"/>
    <property type="evidence" value="ECO:0007669"/>
    <property type="project" value="UniProtKB-KW"/>
</dbReference>
<dbReference type="AlphaFoldDB" id="A0A109UM03"/>
<dbReference type="Gene3D" id="2.160.10.10">
    <property type="entry name" value="Hexapeptide repeat proteins"/>
    <property type="match status" value="1"/>
</dbReference>
<gene>
    <name evidence="18 21" type="primary">glmU</name>
    <name evidence="21" type="ORF">LOKO_02298</name>
</gene>
<dbReference type="InterPro" id="IPR038009">
    <property type="entry name" value="GlmU_C_LbH"/>
</dbReference>
<reference evidence="21 22" key="1">
    <citation type="journal article" date="2016" name="Genome Announc.">
        <title>Draft Genome Sequence of 'Halomonas chromatireducens' Strain AGD 8-3, a Haloalkaliphilic Chromate- and Selenite-Reducing Gammaproteobacterium.</title>
        <authorList>
            <person name="Sharko F.S."/>
            <person name="Shapovalova A.A."/>
            <person name="Tsygankova S.V."/>
            <person name="Komova A.V."/>
            <person name="Boulygina E.S."/>
            <person name="Teslyuk A.B."/>
            <person name="Gotovtsev P.M."/>
            <person name="Namsaraev Z.B."/>
            <person name="Khijniak T.V."/>
            <person name="Nedoluzhko A.V."/>
            <person name="Vasilov R.G."/>
        </authorList>
    </citation>
    <scope>NUCLEOTIDE SEQUENCE [LARGE SCALE GENOMIC DNA]</scope>
    <source>
        <strain evidence="21 22">AGD 8-3</strain>
    </source>
</reference>
<dbReference type="Gene3D" id="3.90.550.10">
    <property type="entry name" value="Spore Coat Polysaccharide Biosynthesis Protein SpsA, Chain A"/>
    <property type="match status" value="1"/>
</dbReference>
<comment type="catalytic activity">
    <reaction evidence="16 18">
        <text>N-acetyl-alpha-D-glucosamine 1-phosphate + UTP + H(+) = UDP-N-acetyl-alpha-D-glucosamine + diphosphate</text>
        <dbReference type="Rhea" id="RHEA:13509"/>
        <dbReference type="ChEBI" id="CHEBI:15378"/>
        <dbReference type="ChEBI" id="CHEBI:33019"/>
        <dbReference type="ChEBI" id="CHEBI:46398"/>
        <dbReference type="ChEBI" id="CHEBI:57705"/>
        <dbReference type="ChEBI" id="CHEBI:57776"/>
        <dbReference type="EC" id="2.7.7.23"/>
    </reaction>
</comment>
<comment type="similarity">
    <text evidence="3 18">In the N-terminal section; belongs to the N-acetylglucosamine-1-phosphate uridyltransferase family.</text>
</comment>
<evidence type="ECO:0000313" key="22">
    <source>
        <dbReference type="Proteomes" id="UP000063387"/>
    </source>
</evidence>
<dbReference type="SUPFAM" id="SSF53448">
    <property type="entry name" value="Nucleotide-diphospho-sugar transferases"/>
    <property type="match status" value="1"/>
</dbReference>
<keyword evidence="22" id="KW-1185">Reference proteome</keyword>
<dbReference type="GO" id="GO:0019134">
    <property type="term" value="F:glucosamine-1-phosphate N-acetyltransferase activity"/>
    <property type="evidence" value="ECO:0007669"/>
    <property type="project" value="UniProtKB-UniRule"/>
</dbReference>
<feature type="binding site" evidence="18">
    <location>
        <begin position="8"/>
        <end position="11"/>
    </location>
    <ligand>
        <name>UDP-N-acetyl-alpha-D-glucosamine</name>
        <dbReference type="ChEBI" id="CHEBI:57705"/>
    </ligand>
</feature>
<evidence type="ECO:0000256" key="18">
    <source>
        <dbReference type="HAMAP-Rule" id="MF_01631"/>
    </source>
</evidence>
<comment type="subcellular location">
    <subcellularLocation>
        <location evidence="1 18">Cytoplasm</location>
    </subcellularLocation>
</comment>
<protein>
    <recommendedName>
        <fullName evidence="18">Bifunctional protein GlmU</fullName>
    </recommendedName>
    <domain>
        <recommendedName>
            <fullName evidence="18">UDP-N-acetylglucosamine pyrophosphorylase</fullName>
            <ecNumber evidence="18">2.7.7.23</ecNumber>
        </recommendedName>
        <alternativeName>
            <fullName evidence="18">N-acetylglucosamine-1-phosphate uridyltransferase</fullName>
        </alternativeName>
    </domain>
    <domain>
        <recommendedName>
            <fullName evidence="18">Glucosamine-1-phosphate N-acetyltransferase</fullName>
            <ecNumber evidence="18">2.3.1.157</ecNumber>
        </recommendedName>
    </domain>
</protein>
<feature type="region of interest" description="Linker" evidence="18">
    <location>
        <begin position="227"/>
        <end position="247"/>
    </location>
</feature>
<sequence>MSLDVVILAAGQGTRMRSQLPKVLHRLAGKPMVSHVLDTARRLEADRTHVVVGHGADRVRQALGEYPIRFALQAEQKGTGHAVAQALDGLGQGKVLVLYGDVPLIRRDTLSALLDQVTESRMGLLSVTLDDPNGYGRILRNDAGEVVAIVEQKDASERELAVRECNTGIMAMTAAQLRRWLPRLSADNAQGEYYLTDVIAMAAADGVAIATAQPDDPLEVEGVNNRLQMSRLERAHQARIAEQLMLQGVALLDPARLDVRGRLTCGHDVEIDVGCVFEGEVELGEGVRIGPHCVIRDSHIGAESVIEAHSVIDGAVIAGRNRIGPFARLRPGSRLAVGAKVGNFVETKNVEVGEDSKINHLSYVGDARLGRNVNVGAGTITCNYDGANKHRTEIGDGAFIGSNTALVAPLSVGRGATVGAGSTISKDVADHALAVSRGRQIAKADWPRPTKAKDY</sequence>
<dbReference type="UniPathway" id="UPA00113">
    <property type="reaction ID" value="UER00532"/>
</dbReference>
<feature type="binding site" evidence="18">
    <location>
        <position position="224"/>
    </location>
    <ligand>
        <name>Mg(2+)</name>
        <dbReference type="ChEBI" id="CHEBI:18420"/>
    </ligand>
</feature>
<dbReference type="SUPFAM" id="SSF51161">
    <property type="entry name" value="Trimeric LpxA-like enzymes"/>
    <property type="match status" value="1"/>
</dbReference>
<dbReference type="STRING" id="507626.LOKO_02298"/>
<comment type="pathway">
    <text evidence="18">Nucleotide-sugar biosynthesis; UDP-N-acetyl-alpha-D-glucosamine biosynthesis; N-acetyl-alpha-D-glucosamine 1-phosphate from alpha-D-glucosamine 6-phosphate (route II): step 2/2.</text>
</comment>
<comment type="pathway">
    <text evidence="18">Nucleotide-sugar biosynthesis; UDP-N-acetyl-alpha-D-glucosamine biosynthesis; UDP-N-acetyl-alpha-D-glucosamine from N-acetyl-alpha-D-glucosamine 1-phosphate: step 1/1.</text>
</comment>
<proteinExistence type="inferred from homology"/>
<feature type="binding site" evidence="18">
    <location>
        <position position="377"/>
    </location>
    <ligand>
        <name>acetyl-CoA</name>
        <dbReference type="ChEBI" id="CHEBI:57288"/>
    </ligand>
</feature>
<keyword evidence="4 18" id="KW-0963">Cytoplasm</keyword>